<accession>A0A246FNL8</accession>
<evidence type="ECO:0000256" key="2">
    <source>
        <dbReference type="PIRSR" id="PIRSR640198-2"/>
    </source>
</evidence>
<organism evidence="4 5">
    <name type="scientific">Hymenobacter amundsenii</name>
    <dbReference type="NCBI Taxonomy" id="2006685"/>
    <lineage>
        <taxon>Bacteria</taxon>
        <taxon>Pseudomonadati</taxon>
        <taxon>Bacteroidota</taxon>
        <taxon>Cytophagia</taxon>
        <taxon>Cytophagales</taxon>
        <taxon>Hymenobacteraceae</taxon>
        <taxon>Hymenobacter</taxon>
    </lineage>
</organism>
<dbReference type="PANTHER" id="PTHR13504">
    <property type="entry name" value="FIDO DOMAIN-CONTAINING PROTEIN DDB_G0283145"/>
    <property type="match status" value="1"/>
</dbReference>
<sequence>MHFNPAYPFELPLLPPTVALDNPFLLRTLVKARTELGELKGYSAAMPDPMLLLSPAIVREAVASSGIENIHTTVESALQQELFPEAERRDADKEVLRYGAAIRWGMDQLPSLPISSRLIVGIQQRLLPDLSTGFRSTPNRIVNSLTGLPVFTPPRAGEIPRLLNNWESFINEPPEELDPLICCAIGHYQFEAIHPFGDGNGRTGRILMVLQLVQADLLAQPTLFISGYINRNRAEYYRLLLAVSEHAEWLPFLLFMITGFQQQARETKDTLFAVMQQVKEFKQQLRTRQVRVHWKWPNSYSRIRWPRRCKWGAKRGFITKQLPATWRNWLPRGCWKTSR</sequence>
<evidence type="ECO:0000259" key="3">
    <source>
        <dbReference type="PROSITE" id="PS51459"/>
    </source>
</evidence>
<protein>
    <submittedName>
        <fullName evidence="4">Addiction module protein</fullName>
    </submittedName>
</protein>
<dbReference type="AlphaFoldDB" id="A0A246FNL8"/>
<dbReference type="Pfam" id="PF13784">
    <property type="entry name" value="Fic_N"/>
    <property type="match status" value="1"/>
</dbReference>
<reference evidence="4 5" key="1">
    <citation type="submission" date="2017-06" db="EMBL/GenBank/DDBJ databases">
        <title>Hymenobacter amundsenii sp. nov. isolated from regoliths in Antarctica.</title>
        <authorList>
            <person name="Sedlacek I."/>
            <person name="Kralova S."/>
            <person name="Pantucek R."/>
            <person name="Svec P."/>
            <person name="Holochova P."/>
            <person name="Stankova E."/>
            <person name="Vrbovska V."/>
            <person name="Busse H.-J."/>
        </authorList>
    </citation>
    <scope>NUCLEOTIDE SEQUENCE [LARGE SCALE GENOMIC DNA]</scope>
    <source>
        <strain evidence="4 5">CCM 8682</strain>
    </source>
</reference>
<feature type="domain" description="Fido" evidence="3">
    <location>
        <begin position="114"/>
        <end position="258"/>
    </location>
</feature>
<feature type="active site" evidence="1">
    <location>
        <position position="194"/>
    </location>
</feature>
<gene>
    <name evidence="4" type="ORF">CDA63_04860</name>
</gene>
<dbReference type="PANTHER" id="PTHR13504:SF35">
    <property type="entry name" value="PROTEIN ADENYLYLTRANSFERASE SOFIC"/>
    <property type="match status" value="1"/>
</dbReference>
<dbReference type="InterPro" id="IPR003812">
    <property type="entry name" value="Fido"/>
</dbReference>
<dbReference type="PROSITE" id="PS51459">
    <property type="entry name" value="FIDO"/>
    <property type="match status" value="1"/>
</dbReference>
<keyword evidence="5" id="KW-1185">Reference proteome</keyword>
<evidence type="ECO:0000256" key="1">
    <source>
        <dbReference type="PIRSR" id="PIRSR640198-1"/>
    </source>
</evidence>
<dbReference type="OrthoDB" id="9814400at2"/>
<keyword evidence="2" id="KW-0547">Nucleotide-binding</keyword>
<dbReference type="InterPro" id="IPR025758">
    <property type="entry name" value="Fic/DOC_N"/>
</dbReference>
<evidence type="ECO:0000313" key="4">
    <source>
        <dbReference type="EMBL" id="OWP64366.1"/>
    </source>
</evidence>
<dbReference type="Gene3D" id="1.10.3290.10">
    <property type="entry name" value="Fido-like domain"/>
    <property type="match status" value="1"/>
</dbReference>
<feature type="binding site" evidence="2">
    <location>
        <begin position="236"/>
        <end position="237"/>
    </location>
    <ligand>
        <name>ATP</name>
        <dbReference type="ChEBI" id="CHEBI:30616"/>
    </ligand>
</feature>
<keyword evidence="2" id="KW-0067">ATP-binding</keyword>
<comment type="caution">
    <text evidence="4">The sequence shown here is derived from an EMBL/GenBank/DDBJ whole genome shotgun (WGS) entry which is preliminary data.</text>
</comment>
<dbReference type="SUPFAM" id="SSF140931">
    <property type="entry name" value="Fic-like"/>
    <property type="match status" value="1"/>
</dbReference>
<dbReference type="Proteomes" id="UP000197277">
    <property type="component" value="Unassembled WGS sequence"/>
</dbReference>
<dbReference type="Pfam" id="PF02661">
    <property type="entry name" value="Fic"/>
    <property type="match status" value="1"/>
</dbReference>
<evidence type="ECO:0000313" key="5">
    <source>
        <dbReference type="Proteomes" id="UP000197277"/>
    </source>
</evidence>
<proteinExistence type="predicted"/>
<feature type="binding site" evidence="2">
    <location>
        <begin position="198"/>
        <end position="205"/>
    </location>
    <ligand>
        <name>ATP</name>
        <dbReference type="ChEBI" id="CHEBI:30616"/>
    </ligand>
</feature>
<name>A0A246FNL8_9BACT</name>
<dbReference type="InterPro" id="IPR036597">
    <property type="entry name" value="Fido-like_dom_sf"/>
</dbReference>
<dbReference type="InterPro" id="IPR040198">
    <property type="entry name" value="Fido_containing"/>
</dbReference>
<dbReference type="GO" id="GO:0005524">
    <property type="term" value="F:ATP binding"/>
    <property type="evidence" value="ECO:0007669"/>
    <property type="project" value="UniProtKB-KW"/>
</dbReference>
<dbReference type="EMBL" id="NIRR01000004">
    <property type="protein sequence ID" value="OWP64366.1"/>
    <property type="molecule type" value="Genomic_DNA"/>
</dbReference>